<organism evidence="1 2">
    <name type="scientific">Gossypium hirsutum</name>
    <name type="common">Upland cotton</name>
    <name type="synonym">Gossypium mexicanum</name>
    <dbReference type="NCBI Taxonomy" id="3635"/>
    <lineage>
        <taxon>Eukaryota</taxon>
        <taxon>Viridiplantae</taxon>
        <taxon>Streptophyta</taxon>
        <taxon>Embryophyta</taxon>
        <taxon>Tracheophyta</taxon>
        <taxon>Spermatophyta</taxon>
        <taxon>Magnoliopsida</taxon>
        <taxon>eudicotyledons</taxon>
        <taxon>Gunneridae</taxon>
        <taxon>Pentapetalae</taxon>
        <taxon>rosids</taxon>
        <taxon>malvids</taxon>
        <taxon>Malvales</taxon>
        <taxon>Malvaceae</taxon>
        <taxon>Malvoideae</taxon>
        <taxon>Gossypium</taxon>
    </lineage>
</organism>
<evidence type="ECO:0008006" key="3">
    <source>
        <dbReference type="Google" id="ProtNLM"/>
    </source>
</evidence>
<reference evidence="1" key="1">
    <citation type="journal article" date="2020" name="Nat. Genet.">
        <title>Genomic diversifications of five Gossypium allopolyploid species and their impact on cotton improvement.</title>
        <authorList>
            <person name="Chen Z.J."/>
            <person name="Sreedasyam A."/>
            <person name="Ando A."/>
            <person name="Song Q."/>
            <person name="De Santiago L.M."/>
            <person name="Hulse-Kemp A.M."/>
            <person name="Ding M."/>
            <person name="Ye W."/>
            <person name="Kirkbride R.C."/>
            <person name="Jenkins J."/>
            <person name="Plott C."/>
            <person name="Lovell J."/>
            <person name="Lin Y.M."/>
            <person name="Vaughn R."/>
            <person name="Liu B."/>
            <person name="Simpson S."/>
            <person name="Scheffler B.E."/>
            <person name="Wen L."/>
            <person name="Saski C.A."/>
            <person name="Grover C.E."/>
            <person name="Hu G."/>
            <person name="Conover J.L."/>
            <person name="Carlson J.W."/>
            <person name="Shu S."/>
            <person name="Boston L.B."/>
            <person name="Williams M."/>
            <person name="Peterson D.G."/>
            <person name="McGee K."/>
            <person name="Jones D.C."/>
            <person name="Wendel J.F."/>
            <person name="Stelly D.M."/>
            <person name="Grimwood J."/>
            <person name="Schmutz J."/>
        </authorList>
    </citation>
    <scope>NUCLEOTIDE SEQUENCE [LARGE SCALE GENOMIC DNA]</scope>
    <source>
        <strain evidence="1">cv. TM-1</strain>
    </source>
</reference>
<gene>
    <name evidence="2" type="primary">LOC121216120</name>
</gene>
<keyword evidence="1" id="KW-1185">Reference proteome</keyword>
<proteinExistence type="predicted"/>
<dbReference type="Proteomes" id="UP000818029">
    <property type="component" value="Chromosome D04"/>
</dbReference>
<reference evidence="2" key="2">
    <citation type="submission" date="2025-08" db="UniProtKB">
        <authorList>
            <consortium name="RefSeq"/>
        </authorList>
    </citation>
    <scope>IDENTIFICATION</scope>
</reference>
<dbReference type="RefSeq" id="XP_040947357.1">
    <property type="nucleotide sequence ID" value="XM_041091423.1"/>
</dbReference>
<accession>A0ABM2ZXJ4</accession>
<protein>
    <recommendedName>
        <fullName evidence="3">Aspartic peptidase DDI1-type domain-containing protein</fullName>
    </recommendedName>
</protein>
<name>A0ABM2ZXJ4_GOSHI</name>
<evidence type="ECO:0000313" key="2">
    <source>
        <dbReference type="RefSeq" id="XP_040947357.1"/>
    </source>
</evidence>
<dbReference type="Gene3D" id="2.40.70.10">
    <property type="entry name" value="Acid Proteases"/>
    <property type="match status" value="1"/>
</dbReference>
<dbReference type="GeneID" id="121216120"/>
<evidence type="ECO:0000313" key="1">
    <source>
        <dbReference type="Proteomes" id="UP000818029"/>
    </source>
</evidence>
<dbReference type="InterPro" id="IPR021109">
    <property type="entry name" value="Peptidase_aspartic_dom_sf"/>
</dbReference>
<dbReference type="CDD" id="cd00303">
    <property type="entry name" value="retropepsin_like"/>
    <property type="match status" value="1"/>
</dbReference>
<dbReference type="PANTHER" id="PTHR33067:SF15">
    <property type="entry name" value="RNA-DIRECTED DNA POLYMERASE"/>
    <property type="match status" value="1"/>
</dbReference>
<sequence>MDEGQSSMMEAQLANLTTMVNNRLPSHTVANPRDNVSAITLRSRKELRSTLKKIQNSEEEDETEVKKVRFSDIEEENLALPKADLQPSQATPKEVPFPQRLRKEKSDDVNAEILETFQKVQVNVPLIDAIKQVPRYAKFLKELCTSKRKLSGNEISSLCENVSAVFRKKLPTKCKDPGIFSIPCKIGDLKLDRAMLDLGASINVMPRSIYDKVQLGALKDTGLIIQLADRSNAYPDGVLEDVLVQVNELVFPVDFYVLDMGPNDNSIDVPLLLGRPFLKTARTKIDVHKGNLTMGFDGEIIKFNIFDPIRYPTDINPVFTIDVIDNFV</sequence>
<dbReference type="Pfam" id="PF13650">
    <property type="entry name" value="Asp_protease_2"/>
    <property type="match status" value="1"/>
</dbReference>
<dbReference type="PANTHER" id="PTHR33067">
    <property type="entry name" value="RNA-DIRECTED DNA POLYMERASE-RELATED"/>
    <property type="match status" value="1"/>
</dbReference>